<organism evidence="1 2">
    <name type="scientific">Zizania palustris</name>
    <name type="common">Northern wild rice</name>
    <dbReference type="NCBI Taxonomy" id="103762"/>
    <lineage>
        <taxon>Eukaryota</taxon>
        <taxon>Viridiplantae</taxon>
        <taxon>Streptophyta</taxon>
        <taxon>Embryophyta</taxon>
        <taxon>Tracheophyta</taxon>
        <taxon>Spermatophyta</taxon>
        <taxon>Magnoliopsida</taxon>
        <taxon>Liliopsida</taxon>
        <taxon>Poales</taxon>
        <taxon>Poaceae</taxon>
        <taxon>BOP clade</taxon>
        <taxon>Oryzoideae</taxon>
        <taxon>Oryzeae</taxon>
        <taxon>Zizaniinae</taxon>
        <taxon>Zizania</taxon>
    </lineage>
</organism>
<evidence type="ECO:0000313" key="2">
    <source>
        <dbReference type="Proteomes" id="UP000729402"/>
    </source>
</evidence>
<dbReference type="Proteomes" id="UP000729402">
    <property type="component" value="Unassembled WGS sequence"/>
</dbReference>
<comment type="caution">
    <text evidence="1">The sequence shown here is derived from an EMBL/GenBank/DDBJ whole genome shotgun (WGS) entry which is preliminary data.</text>
</comment>
<proteinExistence type="predicted"/>
<dbReference type="EMBL" id="JAAALK010000080">
    <property type="protein sequence ID" value="KAG8092906.1"/>
    <property type="molecule type" value="Genomic_DNA"/>
</dbReference>
<accession>A0A8J6BTF0</accession>
<keyword evidence="2" id="KW-1185">Reference proteome</keyword>
<dbReference type="PANTHER" id="PTHR47441">
    <property type="match status" value="1"/>
</dbReference>
<dbReference type="InterPro" id="IPR052663">
    <property type="entry name" value="RF_glutamine_MTase_cyano"/>
</dbReference>
<dbReference type="AlphaFoldDB" id="A0A8J6BTF0"/>
<evidence type="ECO:0000313" key="1">
    <source>
        <dbReference type="EMBL" id="KAG8092906.1"/>
    </source>
</evidence>
<dbReference type="OrthoDB" id="269872at2759"/>
<gene>
    <name evidence="1" type="ORF">GUJ93_ZPchr0012g19324</name>
</gene>
<reference evidence="1" key="2">
    <citation type="submission" date="2021-02" db="EMBL/GenBank/DDBJ databases">
        <authorList>
            <person name="Kimball J.A."/>
            <person name="Haas M.W."/>
            <person name="Macchietto M."/>
            <person name="Kono T."/>
            <person name="Duquette J."/>
            <person name="Shao M."/>
        </authorList>
    </citation>
    <scope>NUCLEOTIDE SEQUENCE</scope>
    <source>
        <tissue evidence="1">Fresh leaf tissue</tissue>
    </source>
</reference>
<sequence>MIREDKIELRHGSWFEPLEDLKGKLMGVLACNLKLVGMNQSIVLFLLYDALLTNGNKQSEFLVDFLRTKWDSSFRDVEAV</sequence>
<dbReference type="PANTHER" id="PTHR47441:SF3">
    <property type="entry name" value="RELEASE FACTOR GLUTAMINE METHYLTRANSFERASE"/>
    <property type="match status" value="1"/>
</dbReference>
<name>A0A8J6BTF0_ZIZPA</name>
<protein>
    <submittedName>
        <fullName evidence="1">Uncharacterized protein</fullName>
    </submittedName>
</protein>
<reference evidence="1" key="1">
    <citation type="journal article" date="2021" name="bioRxiv">
        <title>Whole Genome Assembly and Annotation of Northern Wild Rice, Zizania palustris L., Supports a Whole Genome Duplication in the Zizania Genus.</title>
        <authorList>
            <person name="Haas M."/>
            <person name="Kono T."/>
            <person name="Macchietto M."/>
            <person name="Millas R."/>
            <person name="McGilp L."/>
            <person name="Shao M."/>
            <person name="Duquette J."/>
            <person name="Hirsch C.N."/>
            <person name="Kimball J."/>
        </authorList>
    </citation>
    <scope>NUCLEOTIDE SEQUENCE</scope>
    <source>
        <tissue evidence="1">Fresh leaf tissue</tissue>
    </source>
</reference>